<feature type="binding site" evidence="5">
    <location>
        <position position="20"/>
    </location>
    <ligand>
        <name>xanthine</name>
        <dbReference type="ChEBI" id="CHEBI:17712"/>
    </ligand>
</feature>
<dbReference type="PANTHER" id="PTHR43864">
    <property type="entry name" value="HYPOXANTHINE/GUANINE PHOSPHORIBOSYLTRANSFERASE"/>
    <property type="match status" value="1"/>
</dbReference>
<evidence type="ECO:0000256" key="4">
    <source>
        <dbReference type="ARBA" id="ARBA00022726"/>
    </source>
</evidence>
<dbReference type="CDD" id="cd06223">
    <property type="entry name" value="PRTases_typeI"/>
    <property type="match status" value="1"/>
</dbReference>
<dbReference type="NCBIfam" id="NF006671">
    <property type="entry name" value="PRK09219.1"/>
    <property type="match status" value="1"/>
</dbReference>
<comment type="pathway">
    <text evidence="5">Purine metabolism; XMP biosynthesis via salvage pathway; XMP from xanthine: step 1/1.</text>
</comment>
<comment type="caution">
    <text evidence="8">The sequence shown here is derived from an EMBL/GenBank/DDBJ whole genome shotgun (WGS) entry which is preliminary data.</text>
</comment>
<feature type="domain" description="Phosphoribosyltransferase" evidence="7">
    <location>
        <begin position="33"/>
        <end position="157"/>
    </location>
</feature>
<gene>
    <name evidence="5" type="primary">xpt</name>
    <name evidence="8" type="ORF">KAK10_05675</name>
</gene>
<dbReference type="InterPro" id="IPR050118">
    <property type="entry name" value="Pur/Pyrimidine_PRTase"/>
</dbReference>
<dbReference type="NCBIfam" id="TIGR01744">
    <property type="entry name" value="XPRTase"/>
    <property type="match status" value="1"/>
</dbReference>
<feature type="binding site" evidence="5">
    <location>
        <begin position="128"/>
        <end position="132"/>
    </location>
    <ligand>
        <name>5-phospho-alpha-D-ribose 1-diphosphate</name>
        <dbReference type="ChEBI" id="CHEBI:58017"/>
    </ligand>
</feature>
<evidence type="ECO:0000256" key="5">
    <source>
        <dbReference type="HAMAP-Rule" id="MF_01184"/>
    </source>
</evidence>
<accession>A0ABT0VHU4</accession>
<protein>
    <recommendedName>
        <fullName evidence="5 6">Xanthine phosphoribosyltransferase</fullName>
        <shortName evidence="5">XPRTase</shortName>
        <ecNumber evidence="5 6">2.4.2.22</ecNumber>
    </recommendedName>
</protein>
<proteinExistence type="inferred from homology"/>
<evidence type="ECO:0000256" key="1">
    <source>
        <dbReference type="ARBA" id="ARBA00022490"/>
    </source>
</evidence>
<evidence type="ECO:0000313" key="8">
    <source>
        <dbReference type="EMBL" id="MCM2437396.1"/>
    </source>
</evidence>
<keyword evidence="3 5" id="KW-0808">Transferase</keyword>
<dbReference type="HAMAP" id="MF_01184">
    <property type="entry name" value="XPRTase"/>
    <property type="match status" value="1"/>
</dbReference>
<evidence type="ECO:0000259" key="7">
    <source>
        <dbReference type="Pfam" id="PF00156"/>
    </source>
</evidence>
<dbReference type="InterPro" id="IPR029057">
    <property type="entry name" value="PRTase-like"/>
</dbReference>
<reference evidence="8" key="1">
    <citation type="submission" date="2021-04" db="EMBL/GenBank/DDBJ databases">
        <title>Taxonomic assessment of Weissella genus.</title>
        <authorList>
            <person name="Fanelli F."/>
            <person name="Chieffi D."/>
            <person name="Dell'Aquila A."/>
            <person name="Gyu-Sung C."/>
            <person name="Franz C.M.A.P."/>
            <person name="Fusco V."/>
        </authorList>
    </citation>
    <scope>NUCLEOTIDE SEQUENCE</scope>
    <source>
        <strain evidence="8">LMG 25373</strain>
    </source>
</reference>
<dbReference type="SUPFAM" id="SSF53271">
    <property type="entry name" value="PRTase-like"/>
    <property type="match status" value="1"/>
</dbReference>
<dbReference type="InterPro" id="IPR010079">
    <property type="entry name" value="Xanthine_PRibTrfase"/>
</dbReference>
<comment type="subcellular location">
    <subcellularLocation>
        <location evidence="5">Cytoplasm</location>
    </subcellularLocation>
</comment>
<dbReference type="Proteomes" id="UP001057481">
    <property type="component" value="Unassembled WGS sequence"/>
</dbReference>
<comment type="function">
    <text evidence="5">Converts the preformed base xanthine, a product of nucleic acid breakdown, to xanthosine 5'-monophosphate (XMP), so it can be reused for RNA or DNA synthesis.</text>
</comment>
<dbReference type="GO" id="GO:0000310">
    <property type="term" value="F:xanthine phosphoribosyltransferase activity"/>
    <property type="evidence" value="ECO:0007669"/>
    <property type="project" value="UniProtKB-EC"/>
</dbReference>
<dbReference type="Pfam" id="PF00156">
    <property type="entry name" value="Pribosyltran"/>
    <property type="match status" value="1"/>
</dbReference>
<evidence type="ECO:0000313" key="9">
    <source>
        <dbReference type="Proteomes" id="UP001057481"/>
    </source>
</evidence>
<dbReference type="InterPro" id="IPR000836">
    <property type="entry name" value="PRTase_dom"/>
</dbReference>
<keyword evidence="4 5" id="KW-0660">Purine salvage</keyword>
<sequence length="193" mass="21229">MEALKQKILDEGRVLPGNVLKVDSFLNQQIDVKLMEAIGKEFALRFADDSIDKVLSIESSGIAPALMVAKELGVPMVFARKRKSLTISENVYSVDLFSYTTQKHTQVIVDQRFLTAGERILIIDDFLANGQAAEGLLKIISRAQAIPVGLGVLIEKSFQSGRQLLEKANVRTESLVRISSLVDGHVIFSDDGK</sequence>
<keyword evidence="1 5" id="KW-0963">Cytoplasm</keyword>
<evidence type="ECO:0000256" key="6">
    <source>
        <dbReference type="NCBIfam" id="TIGR01744"/>
    </source>
</evidence>
<dbReference type="EMBL" id="JAGMVS010000063">
    <property type="protein sequence ID" value="MCM2437396.1"/>
    <property type="molecule type" value="Genomic_DNA"/>
</dbReference>
<evidence type="ECO:0000256" key="3">
    <source>
        <dbReference type="ARBA" id="ARBA00022679"/>
    </source>
</evidence>
<keyword evidence="9" id="KW-1185">Reference proteome</keyword>
<keyword evidence="2 5" id="KW-0328">Glycosyltransferase</keyword>
<feature type="binding site" evidence="5">
    <location>
        <position position="27"/>
    </location>
    <ligand>
        <name>xanthine</name>
        <dbReference type="ChEBI" id="CHEBI:17712"/>
    </ligand>
</feature>
<comment type="subunit">
    <text evidence="5">Homodimer.</text>
</comment>
<organism evidence="8 9">
    <name type="scientific">Periweissella beninensis</name>
    <dbReference type="NCBI Taxonomy" id="504936"/>
    <lineage>
        <taxon>Bacteria</taxon>
        <taxon>Bacillati</taxon>
        <taxon>Bacillota</taxon>
        <taxon>Bacilli</taxon>
        <taxon>Lactobacillales</taxon>
        <taxon>Lactobacillaceae</taxon>
        <taxon>Periweissella</taxon>
    </lineage>
</organism>
<dbReference type="RefSeq" id="WP_205143465.1">
    <property type="nucleotide sequence ID" value="NZ_JAFBDN010000006.1"/>
</dbReference>
<dbReference type="PANTHER" id="PTHR43864:SF1">
    <property type="entry name" value="XANTHINE PHOSPHORIBOSYLTRANSFERASE"/>
    <property type="match status" value="1"/>
</dbReference>
<feature type="binding site" evidence="5">
    <location>
        <position position="156"/>
    </location>
    <ligand>
        <name>xanthine</name>
        <dbReference type="ChEBI" id="CHEBI:17712"/>
    </ligand>
</feature>
<comment type="similarity">
    <text evidence="5">Belongs to the purine/pyrimidine phosphoribosyltransferase family. Xpt subfamily.</text>
</comment>
<evidence type="ECO:0000256" key="2">
    <source>
        <dbReference type="ARBA" id="ARBA00022676"/>
    </source>
</evidence>
<comment type="catalytic activity">
    <reaction evidence="5">
        <text>XMP + diphosphate = xanthine + 5-phospho-alpha-D-ribose 1-diphosphate</text>
        <dbReference type="Rhea" id="RHEA:10800"/>
        <dbReference type="ChEBI" id="CHEBI:17712"/>
        <dbReference type="ChEBI" id="CHEBI:33019"/>
        <dbReference type="ChEBI" id="CHEBI:57464"/>
        <dbReference type="ChEBI" id="CHEBI:58017"/>
        <dbReference type="EC" id="2.4.2.22"/>
    </reaction>
</comment>
<name>A0ABT0VHU4_9LACO</name>
<dbReference type="EC" id="2.4.2.22" evidence="5 6"/>
<dbReference type="Gene3D" id="3.40.50.2020">
    <property type="match status" value="1"/>
</dbReference>